<protein>
    <submittedName>
        <fullName evidence="2">Uncharacterized protein</fullName>
    </submittedName>
</protein>
<keyword evidence="3" id="KW-1185">Reference proteome</keyword>
<dbReference type="GeneID" id="36330161"/>
<evidence type="ECO:0000313" key="3">
    <source>
        <dbReference type="Proteomes" id="UP000194127"/>
    </source>
</evidence>
<sequence>MDNQLPYLPYIKINLVQNVDFIQCVESLHMRLLMQLGRHGYLQLHHSLQRPASSMQLVREQRHGEIVFRLDPRSAPAAGDLSSRKRKSSPDVIGPRHSMPYERHRARRRKLLSDDCPPPDPRRRASRRAKPVPVAVAERKAFLRRWTRGIAPVLYVQPSMETWTTMPEAPVAFQSNVALGPNINEEMSNDLERRSHIAASTTLTNHPQPTTDHIQLVAAHQVVISHSSPRHTVTLSEPNAVPTAPEAGVPAVSKTANAADSWNANSGGNVKAVENPRAAERVDGRGTSAGLANQRVGRGERPQSTTSGKGAVRRSIMPELIAPRPSYLSHDIASLQEERKERALARRARMESLSTHEPYQRADAMRRRAKMQSTRTVNAETALGPRTDFFRPPLRDKGVEGGVTKKKAPRPILKKEAGKASKDHAKIPRPRVRWSDEFETSSDPGPSNSSSRANASDGREQPGRLPEPCTPSPVVTLLRIHGRILPVGIHLMRAAP</sequence>
<dbReference type="RefSeq" id="XP_024339697.1">
    <property type="nucleotide sequence ID" value="XM_024485212.1"/>
</dbReference>
<feature type="region of interest" description="Disordered" evidence="1">
    <location>
        <begin position="347"/>
        <end position="471"/>
    </location>
</feature>
<evidence type="ECO:0000256" key="1">
    <source>
        <dbReference type="SAM" id="MobiDB-lite"/>
    </source>
</evidence>
<feature type="region of interest" description="Disordered" evidence="1">
    <location>
        <begin position="276"/>
        <end position="315"/>
    </location>
</feature>
<feature type="compositionally biased region" description="Low complexity" evidence="1">
    <location>
        <begin position="441"/>
        <end position="451"/>
    </location>
</feature>
<gene>
    <name evidence="2" type="ORF">POSPLADRAFT_1140710</name>
</gene>
<dbReference type="OrthoDB" id="10287102at2759"/>
<feature type="region of interest" description="Disordered" evidence="1">
    <location>
        <begin position="76"/>
        <end position="132"/>
    </location>
</feature>
<organism evidence="2 3">
    <name type="scientific">Postia placenta MAD-698-R-SB12</name>
    <dbReference type="NCBI Taxonomy" id="670580"/>
    <lineage>
        <taxon>Eukaryota</taxon>
        <taxon>Fungi</taxon>
        <taxon>Dikarya</taxon>
        <taxon>Basidiomycota</taxon>
        <taxon>Agaricomycotina</taxon>
        <taxon>Agaricomycetes</taxon>
        <taxon>Polyporales</taxon>
        <taxon>Adustoporiaceae</taxon>
        <taxon>Rhodonia</taxon>
    </lineage>
</organism>
<proteinExistence type="predicted"/>
<accession>A0A1X6N386</accession>
<dbReference type="EMBL" id="KZ110596">
    <property type="protein sequence ID" value="OSX62903.1"/>
    <property type="molecule type" value="Genomic_DNA"/>
</dbReference>
<name>A0A1X6N386_9APHY</name>
<reference evidence="2 3" key="1">
    <citation type="submission" date="2017-04" db="EMBL/GenBank/DDBJ databases">
        <title>Genome Sequence of the Model Brown-Rot Fungus Postia placenta SB12.</title>
        <authorList>
            <consortium name="DOE Joint Genome Institute"/>
            <person name="Gaskell J."/>
            <person name="Kersten P."/>
            <person name="Larrondo L.F."/>
            <person name="Canessa P."/>
            <person name="Martinez D."/>
            <person name="Hibbett D."/>
            <person name="Schmoll M."/>
            <person name="Kubicek C.P."/>
            <person name="Martinez A.T."/>
            <person name="Yadav J."/>
            <person name="Master E."/>
            <person name="Magnuson J.K."/>
            <person name="James T."/>
            <person name="Yaver D."/>
            <person name="Berka R."/>
            <person name="Labutti K."/>
            <person name="Lipzen A."/>
            <person name="Aerts A."/>
            <person name="Barry K."/>
            <person name="Henrissat B."/>
            <person name="Blanchette R."/>
            <person name="Grigoriev I."/>
            <person name="Cullen D."/>
        </authorList>
    </citation>
    <scope>NUCLEOTIDE SEQUENCE [LARGE SCALE GENOMIC DNA]</scope>
    <source>
        <strain evidence="2 3">MAD-698-R-SB12</strain>
    </source>
</reference>
<evidence type="ECO:0000313" key="2">
    <source>
        <dbReference type="EMBL" id="OSX62903.1"/>
    </source>
</evidence>
<feature type="compositionally biased region" description="Basic and acidic residues" evidence="1">
    <location>
        <begin position="413"/>
        <end position="426"/>
    </location>
</feature>
<dbReference type="Proteomes" id="UP000194127">
    <property type="component" value="Unassembled WGS sequence"/>
</dbReference>
<dbReference type="AlphaFoldDB" id="A0A1X6N386"/>